<dbReference type="EMBL" id="CP125669">
    <property type="protein sequence ID" value="WHP05352.1"/>
    <property type="molecule type" value="Genomic_DNA"/>
</dbReference>
<dbReference type="PANTHER" id="PTHR33653:SF1">
    <property type="entry name" value="RIBONUCLEASE VAPC2"/>
    <property type="match status" value="1"/>
</dbReference>
<evidence type="ECO:0000256" key="7">
    <source>
        <dbReference type="ARBA" id="ARBA00038093"/>
    </source>
</evidence>
<dbReference type="GO" id="GO:0004519">
    <property type="term" value="F:endonuclease activity"/>
    <property type="evidence" value="ECO:0007669"/>
    <property type="project" value="UniProtKB-KW"/>
</dbReference>
<reference evidence="10 11" key="1">
    <citation type="submission" date="2023-05" db="EMBL/GenBank/DDBJ databases">
        <title>The complete genome of Acinetobacter sp. nov KCTC 92772.</title>
        <authorList>
            <person name="Zhou G."/>
        </authorList>
    </citation>
    <scope>NUCLEOTIDE SEQUENCE [LARGE SCALE GENOMIC DNA]</scope>
    <source>
        <strain evidence="10 11">KCTC 92772</strain>
    </source>
</reference>
<comment type="function">
    <text evidence="8">Toxic component of a toxin-antitoxin (TA) system. An RNase.</text>
</comment>
<evidence type="ECO:0000256" key="6">
    <source>
        <dbReference type="ARBA" id="ARBA00022842"/>
    </source>
</evidence>
<dbReference type="InterPro" id="IPR050556">
    <property type="entry name" value="Type_II_TA_system_RNase"/>
</dbReference>
<dbReference type="InterPro" id="IPR002716">
    <property type="entry name" value="PIN_dom"/>
</dbReference>
<evidence type="ECO:0000256" key="2">
    <source>
        <dbReference type="ARBA" id="ARBA00022649"/>
    </source>
</evidence>
<name>A0ABY8S3E0_9GAMM</name>
<dbReference type="PANTHER" id="PTHR33653">
    <property type="entry name" value="RIBONUCLEASE VAPC2"/>
    <property type="match status" value="1"/>
</dbReference>
<feature type="binding site" evidence="8">
    <location>
        <position position="7"/>
    </location>
    <ligand>
        <name>Mg(2+)</name>
        <dbReference type="ChEBI" id="CHEBI:18420"/>
    </ligand>
</feature>
<keyword evidence="10" id="KW-0255">Endonuclease</keyword>
<comment type="cofactor">
    <cofactor evidence="1 8">
        <name>Mg(2+)</name>
        <dbReference type="ChEBI" id="CHEBI:18420"/>
    </cofactor>
</comment>
<evidence type="ECO:0000256" key="3">
    <source>
        <dbReference type="ARBA" id="ARBA00022722"/>
    </source>
</evidence>
<keyword evidence="3 8" id="KW-0540">Nuclease</keyword>
<keyword evidence="6 8" id="KW-0460">Magnesium</keyword>
<evidence type="ECO:0000256" key="4">
    <source>
        <dbReference type="ARBA" id="ARBA00022723"/>
    </source>
</evidence>
<keyword evidence="5 8" id="KW-0378">Hydrolase</keyword>
<evidence type="ECO:0000256" key="1">
    <source>
        <dbReference type="ARBA" id="ARBA00001946"/>
    </source>
</evidence>
<feature type="domain" description="PIN" evidence="9">
    <location>
        <begin position="4"/>
        <end position="125"/>
    </location>
</feature>
<accession>A0ABY8S3E0</accession>
<dbReference type="InterPro" id="IPR022907">
    <property type="entry name" value="VapC_family"/>
</dbReference>
<dbReference type="NCBIfam" id="NF010285">
    <property type="entry name" value="PRK13725.1"/>
    <property type="match status" value="1"/>
</dbReference>
<proteinExistence type="inferred from homology"/>
<protein>
    <recommendedName>
        <fullName evidence="8">Ribonuclease VapC</fullName>
        <shortName evidence="8">RNase VapC</shortName>
        <ecNumber evidence="8">3.1.-.-</ecNumber>
    </recommendedName>
    <alternativeName>
        <fullName evidence="8">Toxin VapC</fullName>
    </alternativeName>
</protein>
<dbReference type="Pfam" id="PF01850">
    <property type="entry name" value="PIN"/>
    <property type="match status" value="1"/>
</dbReference>
<keyword evidence="4 8" id="KW-0479">Metal-binding</keyword>
<dbReference type="Gene3D" id="3.40.50.1010">
    <property type="entry name" value="5'-nuclease"/>
    <property type="match status" value="1"/>
</dbReference>
<organism evidence="10 11">
    <name type="scientific">Acinetobacter corruptisaponis</name>
    <dbReference type="NCBI Taxonomy" id="3045147"/>
    <lineage>
        <taxon>Bacteria</taxon>
        <taxon>Pseudomonadati</taxon>
        <taxon>Pseudomonadota</taxon>
        <taxon>Gammaproteobacteria</taxon>
        <taxon>Moraxellales</taxon>
        <taxon>Moraxellaceae</taxon>
        <taxon>Acinetobacter</taxon>
    </lineage>
</organism>
<dbReference type="HAMAP" id="MF_00265">
    <property type="entry name" value="VapC_Nob1"/>
    <property type="match status" value="1"/>
</dbReference>
<evidence type="ECO:0000256" key="8">
    <source>
        <dbReference type="HAMAP-Rule" id="MF_00265"/>
    </source>
</evidence>
<evidence type="ECO:0000313" key="10">
    <source>
        <dbReference type="EMBL" id="WHP05352.1"/>
    </source>
</evidence>
<gene>
    <name evidence="8 10" type="primary">vapC</name>
    <name evidence="10" type="ORF">QLH32_15250</name>
</gene>
<dbReference type="EC" id="3.1.-.-" evidence="8"/>
<dbReference type="CDD" id="cd09881">
    <property type="entry name" value="PIN_VapC4-5_FitB-like"/>
    <property type="match status" value="1"/>
</dbReference>
<dbReference type="InterPro" id="IPR029060">
    <property type="entry name" value="PIN-like_dom_sf"/>
</dbReference>
<evidence type="ECO:0000259" key="9">
    <source>
        <dbReference type="Pfam" id="PF01850"/>
    </source>
</evidence>
<comment type="similarity">
    <text evidence="7 8">Belongs to the PINc/VapC protein family.</text>
</comment>
<evidence type="ECO:0000313" key="11">
    <source>
        <dbReference type="Proteomes" id="UP001229836"/>
    </source>
</evidence>
<keyword evidence="11" id="KW-1185">Reference proteome</keyword>
<feature type="binding site" evidence="8">
    <location>
        <position position="98"/>
    </location>
    <ligand>
        <name>Mg(2+)</name>
        <dbReference type="ChEBI" id="CHEBI:18420"/>
    </ligand>
</feature>
<evidence type="ECO:0000256" key="5">
    <source>
        <dbReference type="ARBA" id="ARBA00022801"/>
    </source>
</evidence>
<keyword evidence="2 8" id="KW-1277">Toxin-antitoxin system</keyword>
<keyword evidence="8" id="KW-0800">Toxin</keyword>
<sequence>MLKYMLDTNICIYAIKKKPIEVIQQFSKYQDYLCISSITLMELYYGAEKSSNPQTNLTEIEKFVANLIVLDYDNYAAAHTAQIRAELSKTGKTIGSYDAMIAGHARSQGFICVTNNIREFERVAGLRLENWWVQS</sequence>
<dbReference type="Proteomes" id="UP001229836">
    <property type="component" value="Chromosome"/>
</dbReference>
<dbReference type="SUPFAM" id="SSF88723">
    <property type="entry name" value="PIN domain-like"/>
    <property type="match status" value="1"/>
</dbReference>